<gene>
    <name evidence="4 6" type="primary">fliE</name>
    <name evidence="6" type="ORF">NYP16_04580</name>
</gene>
<sequence length="110" mass="11365">MSVLRAMDASNAYSQALGKGASAVSGGNGMSAREALSGGNGFGDMLKSVVTDVSQVTKVSEKAAVAGLNRQMDLTDVVSAVSNAEMVLDTVVAVRDKVIQAYQEIVRMPI</sequence>
<comment type="similarity">
    <text evidence="2 4">Belongs to the FliE family.</text>
</comment>
<reference evidence="6" key="2">
    <citation type="journal article" date="2023" name="Syst. Appl. Microbiol.">
        <title>Govania unica gen. nov., sp. nov., a rare biosphere bacterium that represents a novel family in the class Alphaproteobacteria.</title>
        <authorList>
            <person name="Vandamme P."/>
            <person name="Peeters C."/>
            <person name="Hettiarachchi A."/>
            <person name="Cnockaert M."/>
            <person name="Carlier A."/>
        </authorList>
    </citation>
    <scope>NUCLEOTIDE SEQUENCE</scope>
    <source>
        <strain evidence="6">LMG 31809</strain>
    </source>
</reference>
<comment type="subcellular location">
    <subcellularLocation>
        <location evidence="1 4">Bacterial flagellum basal body</location>
    </subcellularLocation>
</comment>
<name>A0A9X3Z6P5_9PROT</name>
<dbReference type="PANTHER" id="PTHR34653">
    <property type="match status" value="1"/>
</dbReference>
<dbReference type="NCBIfam" id="TIGR00205">
    <property type="entry name" value="fliE"/>
    <property type="match status" value="1"/>
</dbReference>
<evidence type="ECO:0000256" key="1">
    <source>
        <dbReference type="ARBA" id="ARBA00004117"/>
    </source>
</evidence>
<evidence type="ECO:0000313" key="7">
    <source>
        <dbReference type="Proteomes" id="UP001141619"/>
    </source>
</evidence>
<keyword evidence="7" id="KW-1185">Reference proteome</keyword>
<dbReference type="EMBL" id="JANWOI010000001">
    <property type="protein sequence ID" value="MDA5193233.1"/>
    <property type="molecule type" value="Genomic_DNA"/>
</dbReference>
<dbReference type="GO" id="GO:0005198">
    <property type="term" value="F:structural molecule activity"/>
    <property type="evidence" value="ECO:0007669"/>
    <property type="project" value="UniProtKB-UniRule"/>
</dbReference>
<dbReference type="GO" id="GO:0009425">
    <property type="term" value="C:bacterial-type flagellum basal body"/>
    <property type="evidence" value="ECO:0007669"/>
    <property type="project" value="UniProtKB-SubCell"/>
</dbReference>
<dbReference type="HAMAP" id="MF_00724">
    <property type="entry name" value="FliE"/>
    <property type="match status" value="1"/>
</dbReference>
<keyword evidence="6" id="KW-0969">Cilium</keyword>
<evidence type="ECO:0000256" key="2">
    <source>
        <dbReference type="ARBA" id="ARBA00009272"/>
    </source>
</evidence>
<proteinExistence type="inferred from homology"/>
<dbReference type="PANTHER" id="PTHR34653:SF1">
    <property type="entry name" value="FLAGELLAR HOOK-BASAL BODY COMPLEX PROTEIN FLIE"/>
    <property type="match status" value="1"/>
</dbReference>
<evidence type="ECO:0000313" key="6">
    <source>
        <dbReference type="EMBL" id="MDA5193233.1"/>
    </source>
</evidence>
<dbReference type="InterPro" id="IPR001624">
    <property type="entry name" value="FliE"/>
</dbReference>
<dbReference type="GO" id="GO:0071973">
    <property type="term" value="P:bacterial-type flagellum-dependent cell motility"/>
    <property type="evidence" value="ECO:0007669"/>
    <property type="project" value="InterPro"/>
</dbReference>
<dbReference type="AlphaFoldDB" id="A0A9X3Z6P5"/>
<accession>A0A9X3Z6P5</accession>
<keyword evidence="6" id="KW-0966">Cell projection</keyword>
<dbReference type="RefSeq" id="WP_274942927.1">
    <property type="nucleotide sequence ID" value="NZ_JANWOI010000001.1"/>
</dbReference>
<evidence type="ECO:0000256" key="4">
    <source>
        <dbReference type="HAMAP-Rule" id="MF_00724"/>
    </source>
</evidence>
<evidence type="ECO:0000256" key="3">
    <source>
        <dbReference type="ARBA" id="ARBA00023143"/>
    </source>
</evidence>
<protein>
    <recommendedName>
        <fullName evidence="4 5">Flagellar hook-basal body complex protein FliE</fullName>
    </recommendedName>
</protein>
<dbReference type="Pfam" id="PF02049">
    <property type="entry name" value="FliE"/>
    <property type="match status" value="1"/>
</dbReference>
<comment type="caution">
    <text evidence="6">The sequence shown here is derived from an EMBL/GenBank/DDBJ whole genome shotgun (WGS) entry which is preliminary data.</text>
</comment>
<dbReference type="Proteomes" id="UP001141619">
    <property type="component" value="Unassembled WGS sequence"/>
</dbReference>
<evidence type="ECO:0000256" key="5">
    <source>
        <dbReference type="NCBIfam" id="TIGR00205"/>
    </source>
</evidence>
<reference evidence="6" key="1">
    <citation type="submission" date="2022-08" db="EMBL/GenBank/DDBJ databases">
        <authorList>
            <person name="Vandamme P."/>
            <person name="Hettiarachchi A."/>
            <person name="Peeters C."/>
            <person name="Cnockaert M."/>
            <person name="Carlier A."/>
        </authorList>
    </citation>
    <scope>NUCLEOTIDE SEQUENCE</scope>
    <source>
        <strain evidence="6">LMG 31809</strain>
    </source>
</reference>
<dbReference type="GO" id="GO:0003774">
    <property type="term" value="F:cytoskeletal motor activity"/>
    <property type="evidence" value="ECO:0007669"/>
    <property type="project" value="InterPro"/>
</dbReference>
<keyword evidence="3 4" id="KW-0975">Bacterial flagellum</keyword>
<organism evidence="6 7">
    <name type="scientific">Govanella unica</name>
    <dbReference type="NCBI Taxonomy" id="2975056"/>
    <lineage>
        <taxon>Bacteria</taxon>
        <taxon>Pseudomonadati</taxon>
        <taxon>Pseudomonadota</taxon>
        <taxon>Alphaproteobacteria</taxon>
        <taxon>Emcibacterales</taxon>
        <taxon>Govanellaceae</taxon>
        <taxon>Govanella</taxon>
    </lineage>
</organism>
<keyword evidence="6" id="KW-0282">Flagellum</keyword>
<dbReference type="PRINTS" id="PR01006">
    <property type="entry name" value="FLGHOOKFLIE"/>
</dbReference>